<reference evidence="2 3" key="1">
    <citation type="submission" date="2018-07" db="EMBL/GenBank/DDBJ databases">
        <title>Lottiidibacillus patelloidae gen. nov., sp. nov., isolated from the intestinal tract of a marine limpet and the reclassification of B. taeanensis BH030017T, B. algicola KMM 3737T and B. hwajinpoensis SW-72T as genus Lottiidibacillus.</title>
        <authorList>
            <person name="Liu R."/>
            <person name="Huang Z."/>
        </authorList>
    </citation>
    <scope>NUCLEOTIDE SEQUENCE [LARGE SCALE GENOMIC DNA]</scope>
    <source>
        <strain evidence="2 3">BH030017</strain>
    </source>
</reference>
<proteinExistence type="predicted"/>
<protein>
    <recommendedName>
        <fullName evidence="4">DUF4064 domain-containing protein</fullName>
    </recommendedName>
</protein>
<name>A0A366Y0L2_9BACI</name>
<organism evidence="2 3">
    <name type="scientific">Bacillus taeanensis</name>
    <dbReference type="NCBI Taxonomy" id="273032"/>
    <lineage>
        <taxon>Bacteria</taxon>
        <taxon>Bacillati</taxon>
        <taxon>Bacillota</taxon>
        <taxon>Bacilli</taxon>
        <taxon>Bacillales</taxon>
        <taxon>Bacillaceae</taxon>
        <taxon>Bacillus</taxon>
    </lineage>
</organism>
<evidence type="ECO:0000256" key="1">
    <source>
        <dbReference type="SAM" id="Phobius"/>
    </source>
</evidence>
<accession>A0A366Y0L2</accession>
<sequence length="114" mass="12564">MNRRVPFYLGGIGSILAIVCSILVVTPFFQFLDFKSYKAALFLTSFFFSLLGIIGTFLSYKEKQIIAGFMMILSALGGIISISIYYLLPAVFLISGGFLNVVMKENNAEAKPNT</sequence>
<keyword evidence="1" id="KW-0472">Membrane</keyword>
<evidence type="ECO:0000313" key="2">
    <source>
        <dbReference type="EMBL" id="RBW71386.1"/>
    </source>
</evidence>
<gene>
    <name evidence="2" type="ORF">DS031_01155</name>
</gene>
<keyword evidence="1" id="KW-1133">Transmembrane helix</keyword>
<feature type="transmembrane region" description="Helical" evidence="1">
    <location>
        <begin position="7"/>
        <end position="31"/>
    </location>
</feature>
<feature type="transmembrane region" description="Helical" evidence="1">
    <location>
        <begin position="37"/>
        <end position="58"/>
    </location>
</feature>
<keyword evidence="1" id="KW-0812">Transmembrane</keyword>
<evidence type="ECO:0008006" key="4">
    <source>
        <dbReference type="Google" id="ProtNLM"/>
    </source>
</evidence>
<dbReference type="Proteomes" id="UP000253314">
    <property type="component" value="Unassembled WGS sequence"/>
</dbReference>
<comment type="caution">
    <text evidence="2">The sequence shown here is derived from an EMBL/GenBank/DDBJ whole genome shotgun (WGS) entry which is preliminary data.</text>
</comment>
<dbReference type="EMBL" id="QOCW01000001">
    <property type="protein sequence ID" value="RBW71386.1"/>
    <property type="molecule type" value="Genomic_DNA"/>
</dbReference>
<dbReference type="AlphaFoldDB" id="A0A366Y0L2"/>
<dbReference type="RefSeq" id="WP_113804092.1">
    <property type="nucleotide sequence ID" value="NZ_QOCW01000001.1"/>
</dbReference>
<evidence type="ECO:0000313" key="3">
    <source>
        <dbReference type="Proteomes" id="UP000253314"/>
    </source>
</evidence>
<keyword evidence="3" id="KW-1185">Reference proteome</keyword>
<feature type="transmembrane region" description="Helical" evidence="1">
    <location>
        <begin position="65"/>
        <end position="88"/>
    </location>
</feature>